<dbReference type="InterPro" id="IPR055869">
    <property type="entry name" value="DUF7446"/>
</dbReference>
<accession>A0A840RVA8</accession>
<proteinExistence type="predicted"/>
<dbReference type="Pfam" id="PF24233">
    <property type="entry name" value="DUF7446"/>
    <property type="match status" value="1"/>
</dbReference>
<sequence>MSVPKNIRIGTSPLSGSIFAGTLLKGGRMWSANKTDVTNEAIGAVIEHVNMQKNPVIVSVNGVPTYEILVRRLAAGELA</sequence>
<dbReference type="Proteomes" id="UP000571084">
    <property type="component" value="Unassembled WGS sequence"/>
</dbReference>
<dbReference type="RefSeq" id="WP_168055726.1">
    <property type="nucleotide sequence ID" value="NZ_JAAOZT010000007.1"/>
</dbReference>
<gene>
    <name evidence="1" type="ORF">HNR39_002668</name>
</gene>
<dbReference type="EMBL" id="JACHHQ010000005">
    <property type="protein sequence ID" value="MBB5200826.1"/>
    <property type="molecule type" value="Genomic_DNA"/>
</dbReference>
<protein>
    <submittedName>
        <fullName evidence="1">Uncharacterized protein</fullName>
    </submittedName>
</protein>
<evidence type="ECO:0000313" key="1">
    <source>
        <dbReference type="EMBL" id="MBB5200826.1"/>
    </source>
</evidence>
<comment type="caution">
    <text evidence="1">The sequence shown here is derived from an EMBL/GenBank/DDBJ whole genome shotgun (WGS) entry which is preliminary data.</text>
</comment>
<keyword evidence="2" id="KW-1185">Reference proteome</keyword>
<organism evidence="1 2">
    <name type="scientific">Glaciimonas immobilis</name>
    <dbReference type="NCBI Taxonomy" id="728004"/>
    <lineage>
        <taxon>Bacteria</taxon>
        <taxon>Pseudomonadati</taxon>
        <taxon>Pseudomonadota</taxon>
        <taxon>Betaproteobacteria</taxon>
        <taxon>Burkholderiales</taxon>
        <taxon>Oxalobacteraceae</taxon>
        <taxon>Glaciimonas</taxon>
    </lineage>
</organism>
<dbReference type="AlphaFoldDB" id="A0A840RVA8"/>
<evidence type="ECO:0000313" key="2">
    <source>
        <dbReference type="Proteomes" id="UP000571084"/>
    </source>
</evidence>
<name>A0A840RVA8_9BURK</name>
<reference evidence="1 2" key="1">
    <citation type="submission" date="2020-08" db="EMBL/GenBank/DDBJ databases">
        <title>Genomic Encyclopedia of Type Strains, Phase IV (KMG-IV): sequencing the most valuable type-strain genomes for metagenomic binning, comparative biology and taxonomic classification.</title>
        <authorList>
            <person name="Goeker M."/>
        </authorList>
    </citation>
    <scope>NUCLEOTIDE SEQUENCE [LARGE SCALE GENOMIC DNA]</scope>
    <source>
        <strain evidence="1 2">DSM 23240</strain>
    </source>
</reference>